<protein>
    <recommendedName>
        <fullName evidence="8">Abasic site processing protein</fullName>
        <ecNumber evidence="8">3.4.-.-</ecNumber>
    </recommendedName>
</protein>
<dbReference type="Pfam" id="PF02586">
    <property type="entry name" value="SRAP"/>
    <property type="match status" value="1"/>
</dbReference>
<keyword evidence="2 8" id="KW-0645">Protease</keyword>
<keyword evidence="7" id="KW-0456">Lyase</keyword>
<keyword evidence="6" id="KW-0238">DNA-binding</keyword>
<evidence type="ECO:0000256" key="4">
    <source>
        <dbReference type="ARBA" id="ARBA00022801"/>
    </source>
</evidence>
<organism evidence="9 10">
    <name type="scientific">Aquisalimonas asiatica</name>
    <dbReference type="NCBI Taxonomy" id="406100"/>
    <lineage>
        <taxon>Bacteria</taxon>
        <taxon>Pseudomonadati</taxon>
        <taxon>Pseudomonadota</taxon>
        <taxon>Gammaproteobacteria</taxon>
        <taxon>Chromatiales</taxon>
        <taxon>Ectothiorhodospiraceae</taxon>
        <taxon>Aquisalimonas</taxon>
    </lineage>
</organism>
<evidence type="ECO:0000256" key="8">
    <source>
        <dbReference type="RuleBase" id="RU364100"/>
    </source>
</evidence>
<dbReference type="GO" id="GO:0008233">
    <property type="term" value="F:peptidase activity"/>
    <property type="evidence" value="ECO:0007669"/>
    <property type="project" value="UniProtKB-KW"/>
</dbReference>
<dbReference type="AlphaFoldDB" id="A0A1H8S4T3"/>
<evidence type="ECO:0000256" key="2">
    <source>
        <dbReference type="ARBA" id="ARBA00022670"/>
    </source>
</evidence>
<evidence type="ECO:0000256" key="3">
    <source>
        <dbReference type="ARBA" id="ARBA00022763"/>
    </source>
</evidence>
<gene>
    <name evidence="9" type="ORF">SAMN04488052_102450</name>
</gene>
<dbReference type="PANTHER" id="PTHR13604:SF0">
    <property type="entry name" value="ABASIC SITE PROCESSING PROTEIN HMCES"/>
    <property type="match status" value="1"/>
</dbReference>
<accession>A0A1H8S4T3</accession>
<keyword evidence="5" id="KW-0190">Covalent protein-DNA linkage</keyword>
<evidence type="ECO:0000256" key="7">
    <source>
        <dbReference type="ARBA" id="ARBA00023239"/>
    </source>
</evidence>
<dbReference type="EC" id="3.4.-.-" evidence="8"/>
<evidence type="ECO:0000256" key="1">
    <source>
        <dbReference type="ARBA" id="ARBA00008136"/>
    </source>
</evidence>
<dbReference type="OrthoDB" id="6192129at2"/>
<keyword evidence="3" id="KW-0227">DNA damage</keyword>
<dbReference type="GO" id="GO:0006508">
    <property type="term" value="P:proteolysis"/>
    <property type="evidence" value="ECO:0007669"/>
    <property type="project" value="UniProtKB-KW"/>
</dbReference>
<dbReference type="Gene3D" id="3.90.1680.10">
    <property type="entry name" value="SOS response associated peptidase-like"/>
    <property type="match status" value="1"/>
</dbReference>
<keyword evidence="10" id="KW-1185">Reference proteome</keyword>
<dbReference type="RefSeq" id="WP_091641299.1">
    <property type="nucleotide sequence ID" value="NZ_FOEG01000002.1"/>
</dbReference>
<dbReference type="Proteomes" id="UP000199657">
    <property type="component" value="Unassembled WGS sequence"/>
</dbReference>
<comment type="similarity">
    <text evidence="1 8">Belongs to the SOS response-associated peptidase family.</text>
</comment>
<evidence type="ECO:0000256" key="5">
    <source>
        <dbReference type="ARBA" id="ARBA00023124"/>
    </source>
</evidence>
<dbReference type="InterPro" id="IPR036590">
    <property type="entry name" value="SRAP-like"/>
</dbReference>
<evidence type="ECO:0000313" key="9">
    <source>
        <dbReference type="EMBL" id="SEO73173.1"/>
    </source>
</evidence>
<dbReference type="SUPFAM" id="SSF143081">
    <property type="entry name" value="BB1717-like"/>
    <property type="match status" value="1"/>
</dbReference>
<dbReference type="GO" id="GO:0003697">
    <property type="term" value="F:single-stranded DNA binding"/>
    <property type="evidence" value="ECO:0007669"/>
    <property type="project" value="InterPro"/>
</dbReference>
<dbReference type="EMBL" id="FOEG01000002">
    <property type="protein sequence ID" value="SEO73173.1"/>
    <property type="molecule type" value="Genomic_DNA"/>
</dbReference>
<name>A0A1H8S4T3_9GAMM</name>
<evidence type="ECO:0000256" key="6">
    <source>
        <dbReference type="ARBA" id="ARBA00023125"/>
    </source>
</evidence>
<keyword evidence="4 8" id="KW-0378">Hydrolase</keyword>
<reference evidence="9 10" key="1">
    <citation type="submission" date="2016-10" db="EMBL/GenBank/DDBJ databases">
        <authorList>
            <person name="de Groot N.N."/>
        </authorList>
    </citation>
    <scope>NUCLEOTIDE SEQUENCE [LARGE SCALE GENOMIC DNA]</scope>
    <source>
        <strain evidence="9 10">CGMCC 1.6291</strain>
    </source>
</reference>
<evidence type="ECO:0000313" key="10">
    <source>
        <dbReference type="Proteomes" id="UP000199657"/>
    </source>
</evidence>
<dbReference type="GO" id="GO:0106300">
    <property type="term" value="P:protein-DNA covalent cross-linking repair"/>
    <property type="evidence" value="ECO:0007669"/>
    <property type="project" value="InterPro"/>
</dbReference>
<proteinExistence type="inferred from homology"/>
<sequence>MCGRYSNYAPHSRVTRQLRIDVDEVGDQGARYNIPPGTQQPVAMTVEGRRALTQLLWGFRPSWADEGKPAPINARAESVARSSYFRSAFANRRCLIPSSGWFEWQKTEHGKVPYFIHTADDDLLCYAGIYEPATETRPASFAIITHGAKGELASVHDRMPLVLAPSCWDDWLDPSLTRREDIKAATRSIDIGELAMHPVSTRVNTPKNDDASLVQAIAS</sequence>
<dbReference type="InterPro" id="IPR003738">
    <property type="entry name" value="SRAP"/>
</dbReference>
<dbReference type="PANTHER" id="PTHR13604">
    <property type="entry name" value="DC12-RELATED"/>
    <property type="match status" value="1"/>
</dbReference>
<dbReference type="GO" id="GO:0016829">
    <property type="term" value="F:lyase activity"/>
    <property type="evidence" value="ECO:0007669"/>
    <property type="project" value="UniProtKB-KW"/>
</dbReference>